<gene>
    <name evidence="4" type="ORF">HJC23_003182</name>
</gene>
<dbReference type="InterPro" id="IPR051556">
    <property type="entry name" value="N-term/lysine_N-AcTrnsfr"/>
</dbReference>
<feature type="signal peptide" evidence="2">
    <location>
        <begin position="1"/>
        <end position="19"/>
    </location>
</feature>
<feature type="domain" description="N-acetyltransferase" evidence="3">
    <location>
        <begin position="84"/>
        <end position="255"/>
    </location>
</feature>
<organism evidence="4 5">
    <name type="scientific">Cyclotella cryptica</name>
    <dbReference type="NCBI Taxonomy" id="29204"/>
    <lineage>
        <taxon>Eukaryota</taxon>
        <taxon>Sar</taxon>
        <taxon>Stramenopiles</taxon>
        <taxon>Ochrophyta</taxon>
        <taxon>Bacillariophyta</taxon>
        <taxon>Coscinodiscophyceae</taxon>
        <taxon>Thalassiosirophycidae</taxon>
        <taxon>Stephanodiscales</taxon>
        <taxon>Stephanodiscaceae</taxon>
        <taxon>Cyclotella</taxon>
    </lineage>
</organism>
<feature type="transmembrane region" description="Helical" evidence="1">
    <location>
        <begin position="512"/>
        <end position="532"/>
    </location>
</feature>
<sequence>MALSIHVLLAFTLWSTCDGSSSAKLSVPVAPTAAFAPPLGIGAVLFRPKVKVVKSNGEEDRLVDAGRFFVDAFWTGKVGGTDKLTSSQAATLERQQIAEFKKRYKTRSQPNGKLPGQYAGRTSDTRAELVLCLDSNDECIGCAGVEVDKIKKMDGYDGTFIGPLMSNLAVSRKYRRMGLAEELVKATENIARKEWGYDTCYLYVEKRNTPAIKLYKKLGYSTLWEDPNATTLLPTDDGRVANGKTTIVCMKKNIGLCYEVYTIRPLLNSSLKCEIRLTENAELLQPKNARGHDCCQLALTKSIYPNNSQLSRKSKVANHRQASHEGEIEMVPRIAALTLTASCCNGAESFAKKSVFTQIPSMAFQTSASAKSRTAPVTTPSCHPLNSYRSNANKLSFTERTRHHLQMSSVPDEDDYSSFPDVPRLLKSVKDMLPPFPEDHFALSGDVVALFVYSYLDHTVHDLCVEAARMDISDLTTLDPAASPSLPVWFDVTHLNEFGHWLVHSSSETASYAPAIASGGLAFVAMATCWIVSGYFNGAFMMKNTIECDAKNAILVTGKTWVFMALLMVGLALGSDALWGQLDVIHPLSAPARGGLTKADADYIFDSLSVLAFWRWMFNYLLGYR</sequence>
<dbReference type="Proteomes" id="UP001516023">
    <property type="component" value="Unassembled WGS sequence"/>
</dbReference>
<keyword evidence="1" id="KW-0812">Transmembrane</keyword>
<reference evidence="4 5" key="1">
    <citation type="journal article" date="2020" name="G3 (Bethesda)">
        <title>Improved Reference Genome for Cyclotella cryptica CCMP332, a Model for Cell Wall Morphogenesis, Salinity Adaptation, and Lipid Production in Diatoms (Bacillariophyta).</title>
        <authorList>
            <person name="Roberts W.R."/>
            <person name="Downey K.M."/>
            <person name="Ruck E.C."/>
            <person name="Traller J.C."/>
            <person name="Alverson A.J."/>
        </authorList>
    </citation>
    <scope>NUCLEOTIDE SEQUENCE [LARGE SCALE GENOMIC DNA]</scope>
    <source>
        <strain evidence="4 5">CCMP332</strain>
    </source>
</reference>
<keyword evidence="1" id="KW-1133">Transmembrane helix</keyword>
<feature type="transmembrane region" description="Helical" evidence="1">
    <location>
        <begin position="553"/>
        <end position="573"/>
    </location>
</feature>
<dbReference type="AlphaFoldDB" id="A0ABD3PPE7"/>
<name>A0ABD3PPE7_9STRA</name>
<evidence type="ECO:0000256" key="1">
    <source>
        <dbReference type="SAM" id="Phobius"/>
    </source>
</evidence>
<proteinExistence type="predicted"/>
<comment type="caution">
    <text evidence="4">The sequence shown here is derived from an EMBL/GenBank/DDBJ whole genome shotgun (WGS) entry which is preliminary data.</text>
</comment>
<protein>
    <recommendedName>
        <fullName evidence="3">N-acetyltransferase domain-containing protein</fullName>
    </recommendedName>
</protein>
<dbReference type="PANTHER" id="PTHR42919">
    <property type="entry name" value="N-ALPHA-ACETYLTRANSFERASE"/>
    <property type="match status" value="1"/>
</dbReference>
<dbReference type="PANTHER" id="PTHR42919:SF20">
    <property type="entry name" value="GCN5-RELATED N-ACETYLTRANSFERASE 10, CHLOROPLASTIC"/>
    <property type="match status" value="1"/>
</dbReference>
<dbReference type="PROSITE" id="PS51186">
    <property type="entry name" value="GNAT"/>
    <property type="match status" value="1"/>
</dbReference>
<dbReference type="Gene3D" id="3.40.630.30">
    <property type="match status" value="1"/>
</dbReference>
<evidence type="ECO:0000256" key="2">
    <source>
        <dbReference type="SAM" id="SignalP"/>
    </source>
</evidence>
<dbReference type="InterPro" id="IPR016181">
    <property type="entry name" value="Acyl_CoA_acyltransferase"/>
</dbReference>
<dbReference type="SUPFAM" id="SSF55729">
    <property type="entry name" value="Acyl-CoA N-acyltransferases (Nat)"/>
    <property type="match status" value="1"/>
</dbReference>
<keyword evidence="1" id="KW-0472">Membrane</keyword>
<dbReference type="EMBL" id="JABMIG020000138">
    <property type="protein sequence ID" value="KAL3789633.1"/>
    <property type="molecule type" value="Genomic_DNA"/>
</dbReference>
<dbReference type="Pfam" id="PF00583">
    <property type="entry name" value="Acetyltransf_1"/>
    <property type="match status" value="1"/>
</dbReference>
<feature type="chain" id="PRO_5044882358" description="N-acetyltransferase domain-containing protein" evidence="2">
    <location>
        <begin position="20"/>
        <end position="625"/>
    </location>
</feature>
<accession>A0ABD3PPE7</accession>
<evidence type="ECO:0000313" key="4">
    <source>
        <dbReference type="EMBL" id="KAL3789633.1"/>
    </source>
</evidence>
<keyword evidence="5" id="KW-1185">Reference proteome</keyword>
<evidence type="ECO:0000259" key="3">
    <source>
        <dbReference type="PROSITE" id="PS51186"/>
    </source>
</evidence>
<dbReference type="InterPro" id="IPR000182">
    <property type="entry name" value="GNAT_dom"/>
</dbReference>
<dbReference type="CDD" id="cd04301">
    <property type="entry name" value="NAT_SF"/>
    <property type="match status" value="1"/>
</dbReference>
<keyword evidence="2" id="KW-0732">Signal</keyword>
<evidence type="ECO:0000313" key="5">
    <source>
        <dbReference type="Proteomes" id="UP001516023"/>
    </source>
</evidence>